<feature type="compositionally biased region" description="Acidic residues" evidence="2">
    <location>
        <begin position="22"/>
        <end position="42"/>
    </location>
</feature>
<keyword evidence="4" id="KW-1185">Reference proteome</keyword>
<feature type="compositionally biased region" description="Acidic residues" evidence="2">
    <location>
        <begin position="1"/>
        <end position="11"/>
    </location>
</feature>
<feature type="compositionally biased region" description="Basic and acidic residues" evidence="2">
    <location>
        <begin position="12"/>
        <end position="21"/>
    </location>
</feature>
<accession>A0AAE0LFZ8</accession>
<comment type="similarity">
    <text evidence="1">Belongs to the senescence regulator S40 family.</text>
</comment>
<evidence type="ECO:0000313" key="3">
    <source>
        <dbReference type="EMBL" id="KAK3283787.1"/>
    </source>
</evidence>
<evidence type="ECO:0000256" key="1">
    <source>
        <dbReference type="ARBA" id="ARBA00034773"/>
    </source>
</evidence>
<comment type="caution">
    <text evidence="3">The sequence shown here is derived from an EMBL/GenBank/DDBJ whole genome shotgun (WGS) entry which is preliminary data.</text>
</comment>
<protein>
    <submittedName>
        <fullName evidence="3">Uncharacterized protein</fullName>
    </submittedName>
</protein>
<feature type="compositionally biased region" description="Low complexity" evidence="2">
    <location>
        <begin position="193"/>
        <end position="209"/>
    </location>
</feature>
<feature type="region of interest" description="Disordered" evidence="2">
    <location>
        <begin position="1"/>
        <end position="64"/>
    </location>
</feature>
<dbReference type="Proteomes" id="UP001190700">
    <property type="component" value="Unassembled WGS sequence"/>
</dbReference>
<dbReference type="Pfam" id="PF04520">
    <property type="entry name" value="Senescence_reg"/>
    <property type="match status" value="1"/>
</dbReference>
<name>A0AAE0LFZ8_9CHLO</name>
<reference evidence="3 4" key="1">
    <citation type="journal article" date="2015" name="Genome Biol. Evol.">
        <title>Comparative Genomics of a Bacterivorous Green Alga Reveals Evolutionary Causalities and Consequences of Phago-Mixotrophic Mode of Nutrition.</title>
        <authorList>
            <person name="Burns J.A."/>
            <person name="Paasch A."/>
            <person name="Narechania A."/>
            <person name="Kim E."/>
        </authorList>
    </citation>
    <scope>NUCLEOTIDE SEQUENCE [LARGE SCALE GENOMIC DNA]</scope>
    <source>
        <strain evidence="3 4">PLY_AMNH</strain>
    </source>
</reference>
<sequence>MEEFGEDEMWGVDEHPGRPDESSEDENEGENEDDKTEGEEASDVTPGVTVPTPQRLPIHGDSQDASVAMYGSTWTAPISMTKGTRVPNSFGKPSSGHRRPSVPIAVPPAGENPGISQTGEDVEGFIPPHVLAASLDPTSLRTYASSAVAAVGCGSYGDPDGSSVVVGSGRTLKGRDAFRLRLSVLQQTGYVEPGTPLGTQPGTPVGTPPQYGFEPLSELSENTFKEQIPAAS</sequence>
<dbReference type="InterPro" id="IPR007608">
    <property type="entry name" value="Senescence_reg_S40"/>
</dbReference>
<dbReference type="EMBL" id="LGRX02002652">
    <property type="protein sequence ID" value="KAK3283787.1"/>
    <property type="molecule type" value="Genomic_DNA"/>
</dbReference>
<evidence type="ECO:0000256" key="2">
    <source>
        <dbReference type="SAM" id="MobiDB-lite"/>
    </source>
</evidence>
<feature type="region of interest" description="Disordered" evidence="2">
    <location>
        <begin position="78"/>
        <end position="119"/>
    </location>
</feature>
<gene>
    <name evidence="3" type="ORF">CYMTET_8533</name>
</gene>
<proteinExistence type="inferred from homology"/>
<feature type="region of interest" description="Disordered" evidence="2">
    <location>
        <begin position="191"/>
        <end position="232"/>
    </location>
</feature>
<organism evidence="3 4">
    <name type="scientific">Cymbomonas tetramitiformis</name>
    <dbReference type="NCBI Taxonomy" id="36881"/>
    <lineage>
        <taxon>Eukaryota</taxon>
        <taxon>Viridiplantae</taxon>
        <taxon>Chlorophyta</taxon>
        <taxon>Pyramimonadophyceae</taxon>
        <taxon>Pyramimonadales</taxon>
        <taxon>Pyramimonadaceae</taxon>
        <taxon>Cymbomonas</taxon>
    </lineage>
</organism>
<evidence type="ECO:0000313" key="4">
    <source>
        <dbReference type="Proteomes" id="UP001190700"/>
    </source>
</evidence>
<dbReference type="GO" id="GO:0010150">
    <property type="term" value="P:leaf senescence"/>
    <property type="evidence" value="ECO:0007669"/>
    <property type="project" value="UniProtKB-ARBA"/>
</dbReference>
<dbReference type="AlphaFoldDB" id="A0AAE0LFZ8"/>